<dbReference type="NCBIfam" id="TIGR00126">
    <property type="entry name" value="deoC"/>
    <property type="match status" value="1"/>
</dbReference>
<dbReference type="InterPro" id="IPR011343">
    <property type="entry name" value="DeoC"/>
</dbReference>
<sequence>MSTETLLGAAELRAFLDGLPGVDEVGAQERAARLATRSIKTSAKAEAIDLAISMVDLTTLEGADTAGKVRALCAKAVRPDPSDPTVPKVGAVCVYPDMVETAVAALDGSGIGVASVATAFPSGRAPLEAKLADTRAAVAAGAAEIDMVIDRGAFLSGDVLKVFEEITAVKQACGQAHLKVILETGELATLDNVRRASWLAMRAGADFIKTSTGKVSPAATLPVTLVMLEAVRDYRAATGRQIGVKPAGGIRTTKDAIKYLVLVNETAGPDWLSPQWFRLGASSVLNDLLMQRRKLSTGVYSGPDYFTLD</sequence>
<comment type="pathway">
    <text evidence="1">Carbohydrate degradation; 2-deoxy-D-ribose 1-phosphate degradation; D-glyceraldehyde 3-phosphate and acetaldehyde from 2-deoxy-alpha-D-ribose 1-phosphate: step 2/2.</text>
</comment>
<evidence type="ECO:0000256" key="6">
    <source>
        <dbReference type="ARBA" id="ARBA00048791"/>
    </source>
</evidence>
<dbReference type="SMART" id="SM01133">
    <property type="entry name" value="DeoC"/>
    <property type="match status" value="1"/>
</dbReference>
<dbReference type="PANTHER" id="PTHR10889">
    <property type="entry name" value="DEOXYRIBOSE-PHOSPHATE ALDOLASE"/>
    <property type="match status" value="1"/>
</dbReference>
<protein>
    <recommendedName>
        <fullName evidence="3 7">Deoxyribose-phosphate aldolase</fullName>
        <ecNumber evidence="3 7">4.1.2.4</ecNumber>
    </recommendedName>
</protein>
<evidence type="ECO:0000313" key="8">
    <source>
        <dbReference type="EMBL" id="GAA2132114.1"/>
    </source>
</evidence>
<dbReference type="InterPro" id="IPR002915">
    <property type="entry name" value="DeoC/FbaB/LacD_aldolase"/>
</dbReference>
<proteinExistence type="inferred from homology"/>
<name>A0ABN2YVK6_9ACTN</name>
<evidence type="ECO:0000256" key="4">
    <source>
        <dbReference type="ARBA" id="ARBA00023239"/>
    </source>
</evidence>
<accession>A0ABN2YVK6</accession>
<dbReference type="RefSeq" id="WP_344265210.1">
    <property type="nucleotide sequence ID" value="NZ_BAAAMR010000017.1"/>
</dbReference>
<dbReference type="Pfam" id="PF01791">
    <property type="entry name" value="DeoC"/>
    <property type="match status" value="1"/>
</dbReference>
<comment type="similarity">
    <text evidence="2">Belongs to the DeoC/FbaB aldolase family. DeoC type 2 subfamily.</text>
</comment>
<evidence type="ECO:0000256" key="1">
    <source>
        <dbReference type="ARBA" id="ARBA00004816"/>
    </source>
</evidence>
<comment type="catalytic activity">
    <reaction evidence="6">
        <text>2-deoxy-D-ribose 5-phosphate = D-glyceraldehyde 3-phosphate + acetaldehyde</text>
        <dbReference type="Rhea" id="RHEA:12821"/>
        <dbReference type="ChEBI" id="CHEBI:15343"/>
        <dbReference type="ChEBI" id="CHEBI:59776"/>
        <dbReference type="ChEBI" id="CHEBI:62877"/>
        <dbReference type="EC" id="4.1.2.4"/>
    </reaction>
</comment>
<evidence type="ECO:0000256" key="7">
    <source>
        <dbReference type="NCBIfam" id="TIGR00126"/>
    </source>
</evidence>
<keyword evidence="9" id="KW-1185">Reference proteome</keyword>
<dbReference type="Proteomes" id="UP001501020">
    <property type="component" value="Unassembled WGS sequence"/>
</dbReference>
<dbReference type="EMBL" id="BAAAMR010000017">
    <property type="protein sequence ID" value="GAA2132114.1"/>
    <property type="molecule type" value="Genomic_DNA"/>
</dbReference>
<dbReference type="CDD" id="cd00959">
    <property type="entry name" value="DeoC"/>
    <property type="match status" value="1"/>
</dbReference>
<dbReference type="PIRSF" id="PIRSF001357">
    <property type="entry name" value="DeoC"/>
    <property type="match status" value="1"/>
</dbReference>
<evidence type="ECO:0000256" key="2">
    <source>
        <dbReference type="ARBA" id="ARBA00009473"/>
    </source>
</evidence>
<keyword evidence="4" id="KW-0456">Lyase</keyword>
<reference evidence="8 9" key="1">
    <citation type="journal article" date="2019" name="Int. J. Syst. Evol. Microbiol.">
        <title>The Global Catalogue of Microorganisms (GCM) 10K type strain sequencing project: providing services to taxonomists for standard genome sequencing and annotation.</title>
        <authorList>
            <consortium name="The Broad Institute Genomics Platform"/>
            <consortium name="The Broad Institute Genome Sequencing Center for Infectious Disease"/>
            <person name="Wu L."/>
            <person name="Ma J."/>
        </authorList>
    </citation>
    <scope>NUCLEOTIDE SEQUENCE [LARGE SCALE GENOMIC DNA]</scope>
    <source>
        <strain evidence="8 9">JCM 13850</strain>
    </source>
</reference>
<gene>
    <name evidence="8" type="primary">deoC</name>
    <name evidence="8" type="ORF">GCM10009727_24820</name>
</gene>
<evidence type="ECO:0000256" key="3">
    <source>
        <dbReference type="ARBA" id="ARBA00012515"/>
    </source>
</evidence>
<keyword evidence="5" id="KW-0704">Schiff base</keyword>
<dbReference type="SUPFAM" id="SSF51569">
    <property type="entry name" value="Aldolase"/>
    <property type="match status" value="1"/>
</dbReference>
<comment type="caution">
    <text evidence="8">The sequence shown here is derived from an EMBL/GenBank/DDBJ whole genome shotgun (WGS) entry which is preliminary data.</text>
</comment>
<dbReference type="PANTHER" id="PTHR10889:SF3">
    <property type="entry name" value="DEOXYRIBOSE-PHOSPHATE ALDOLASE"/>
    <property type="match status" value="1"/>
</dbReference>
<dbReference type="InterPro" id="IPR013785">
    <property type="entry name" value="Aldolase_TIM"/>
</dbReference>
<dbReference type="Gene3D" id="3.20.20.70">
    <property type="entry name" value="Aldolase class I"/>
    <property type="match status" value="1"/>
</dbReference>
<evidence type="ECO:0000313" key="9">
    <source>
        <dbReference type="Proteomes" id="UP001501020"/>
    </source>
</evidence>
<organism evidence="8 9">
    <name type="scientific">Actinomadura napierensis</name>
    <dbReference type="NCBI Taxonomy" id="267854"/>
    <lineage>
        <taxon>Bacteria</taxon>
        <taxon>Bacillati</taxon>
        <taxon>Actinomycetota</taxon>
        <taxon>Actinomycetes</taxon>
        <taxon>Streptosporangiales</taxon>
        <taxon>Thermomonosporaceae</taxon>
        <taxon>Actinomadura</taxon>
    </lineage>
</organism>
<dbReference type="EC" id="4.1.2.4" evidence="3 7"/>
<evidence type="ECO:0000256" key="5">
    <source>
        <dbReference type="ARBA" id="ARBA00023270"/>
    </source>
</evidence>